<dbReference type="Proteomes" id="UP001501285">
    <property type="component" value="Unassembled WGS sequence"/>
</dbReference>
<comment type="subcellular location">
    <subcellularLocation>
        <location evidence="1">Membrane</location>
        <topology evidence="1">Multi-pass membrane protein</topology>
    </subcellularLocation>
</comment>
<feature type="transmembrane region" description="Helical" evidence="8">
    <location>
        <begin position="99"/>
        <end position="118"/>
    </location>
</feature>
<evidence type="ECO:0000256" key="1">
    <source>
        <dbReference type="ARBA" id="ARBA00004141"/>
    </source>
</evidence>
<gene>
    <name evidence="9" type="primary">mptB</name>
    <name evidence="9" type="ORF">GCM10009740_19200</name>
</gene>
<dbReference type="RefSeq" id="WP_343990643.1">
    <property type="nucleotide sequence ID" value="NZ_BAAANB010000020.1"/>
</dbReference>
<feature type="transmembrane region" description="Helical" evidence="8">
    <location>
        <begin position="217"/>
        <end position="239"/>
    </location>
</feature>
<comment type="caution">
    <text evidence="9">The sequence shown here is derived from an EMBL/GenBank/DDBJ whole genome shotgun (WGS) entry which is preliminary data.</text>
</comment>
<dbReference type="GO" id="GO:0016757">
    <property type="term" value="F:glycosyltransferase activity"/>
    <property type="evidence" value="ECO:0007669"/>
    <property type="project" value="UniProtKB-KW"/>
</dbReference>
<feature type="transmembrane region" description="Helical" evidence="8">
    <location>
        <begin position="382"/>
        <end position="401"/>
    </location>
</feature>
<evidence type="ECO:0000313" key="9">
    <source>
        <dbReference type="EMBL" id="GAA2029695.1"/>
    </source>
</evidence>
<feature type="transmembrane region" description="Helical" evidence="8">
    <location>
        <begin position="309"/>
        <end position="339"/>
    </location>
</feature>
<evidence type="ECO:0000256" key="4">
    <source>
        <dbReference type="ARBA" id="ARBA00022692"/>
    </source>
</evidence>
<keyword evidence="2 9" id="KW-0328">Glycosyltransferase</keyword>
<evidence type="ECO:0000256" key="8">
    <source>
        <dbReference type="SAM" id="Phobius"/>
    </source>
</evidence>
<evidence type="ECO:0000256" key="5">
    <source>
        <dbReference type="ARBA" id="ARBA00022989"/>
    </source>
</evidence>
<name>A0ABN2U6Q7_9MICO</name>
<evidence type="ECO:0000256" key="6">
    <source>
        <dbReference type="ARBA" id="ARBA00023136"/>
    </source>
</evidence>
<keyword evidence="10" id="KW-1185">Reference proteome</keyword>
<keyword evidence="5 8" id="KW-1133">Transmembrane helix</keyword>
<accession>A0ABN2U6Q7</accession>
<sequence>MAEPAGPSHLAAPSEATGAARGRAGSWRWVGCAGGVVLAAASWGSGALPRPNRHVLWPGVASWSPSGGSPLLASVSVVAMALLVLAWWKLRDADVSVRWWWATVALWFAPLVLAMPLYSRDVYSYAAQGLLWDHGLSPYDHVVRELDSPWRASTAPTWLDTATPYGPVWLVLARAVASVSGELWVALLLLRLLAVAGVAVLAWAVPDVAGRLGWSPVRATWLGVAVPLVGAHFVGGAHNDALMVGGVLVGLALALRRRFVVACVVVALAAMVKVTAVVALPFVALLWARRLGSAPATATERTAYVRWTSVLRAAVLTTVCAGTSMVLGGLVTGLGFSWLNPTATPGRNEQWTSLPTAVGIAVGAGGHVLGHDEWREPAITTARAVALVVLALLLVLVWLAAAKPADVRGLGDEVAAEEARLRPVRGLAWALLAVVVLAPVFLGWYYLWVLPLFAVSLGHLWQPRLERPLAVVATVVCFATLPEGYSLGLTTTAVGVPVALVALVLLVCRGWRTARRTDWRHLLDLDRPLVLSRQAADVSSPRC</sequence>
<feature type="transmembrane region" description="Helical" evidence="8">
    <location>
        <begin position="29"/>
        <end position="48"/>
    </location>
</feature>
<feature type="transmembrane region" description="Helical" evidence="8">
    <location>
        <begin position="68"/>
        <end position="87"/>
    </location>
</feature>
<evidence type="ECO:0000256" key="2">
    <source>
        <dbReference type="ARBA" id="ARBA00022676"/>
    </source>
</evidence>
<feature type="transmembrane region" description="Helical" evidence="8">
    <location>
        <begin position="427"/>
        <end position="448"/>
    </location>
</feature>
<proteinExistence type="inferred from homology"/>
<evidence type="ECO:0000256" key="7">
    <source>
        <dbReference type="ARBA" id="ARBA00043987"/>
    </source>
</evidence>
<feature type="transmembrane region" description="Helical" evidence="8">
    <location>
        <begin position="493"/>
        <end position="511"/>
    </location>
</feature>
<keyword evidence="4 8" id="KW-0812">Transmembrane</keyword>
<protein>
    <submittedName>
        <fullName evidence="9">Polyprenol phosphomannose-dependent alpha 1,6 mannosyltransferase MptB</fullName>
    </submittedName>
</protein>
<dbReference type="EMBL" id="BAAANB010000020">
    <property type="protein sequence ID" value="GAA2029695.1"/>
    <property type="molecule type" value="Genomic_DNA"/>
</dbReference>
<dbReference type="NCBIfam" id="NF038066">
    <property type="entry name" value="MptB"/>
    <property type="match status" value="1"/>
</dbReference>
<organism evidence="9 10">
    <name type="scientific">Terrabacter terrae</name>
    <dbReference type="NCBI Taxonomy" id="318434"/>
    <lineage>
        <taxon>Bacteria</taxon>
        <taxon>Bacillati</taxon>
        <taxon>Actinomycetota</taxon>
        <taxon>Actinomycetes</taxon>
        <taxon>Micrococcales</taxon>
        <taxon>Intrasporangiaceae</taxon>
        <taxon>Terrabacter</taxon>
    </lineage>
</organism>
<reference evidence="9 10" key="1">
    <citation type="journal article" date="2019" name="Int. J. Syst. Evol. Microbiol.">
        <title>The Global Catalogue of Microorganisms (GCM) 10K type strain sequencing project: providing services to taxonomists for standard genome sequencing and annotation.</title>
        <authorList>
            <consortium name="The Broad Institute Genomics Platform"/>
            <consortium name="The Broad Institute Genome Sequencing Center for Infectious Disease"/>
            <person name="Wu L."/>
            <person name="Ma J."/>
        </authorList>
    </citation>
    <scope>NUCLEOTIDE SEQUENCE [LARGE SCALE GENOMIC DNA]</scope>
    <source>
        <strain evidence="9 10">JCM 14283</strain>
    </source>
</reference>
<feature type="transmembrane region" description="Helical" evidence="8">
    <location>
        <begin position="259"/>
        <end position="288"/>
    </location>
</feature>
<dbReference type="Pfam" id="PF26314">
    <property type="entry name" value="MptA_B_family"/>
    <property type="match status" value="1"/>
</dbReference>
<evidence type="ECO:0000256" key="3">
    <source>
        <dbReference type="ARBA" id="ARBA00022679"/>
    </source>
</evidence>
<feature type="transmembrane region" description="Helical" evidence="8">
    <location>
        <begin position="183"/>
        <end position="205"/>
    </location>
</feature>
<dbReference type="InterPro" id="IPR049829">
    <property type="entry name" value="MptA/B-like"/>
</dbReference>
<comment type="similarity">
    <text evidence="7">Belongs to the MptA/B family.</text>
</comment>
<keyword evidence="6 8" id="KW-0472">Membrane</keyword>
<keyword evidence="3" id="KW-0808">Transferase</keyword>
<evidence type="ECO:0000313" key="10">
    <source>
        <dbReference type="Proteomes" id="UP001501285"/>
    </source>
</evidence>